<comment type="caution">
    <text evidence="2">The sequence shown here is derived from an EMBL/GenBank/DDBJ whole genome shotgun (WGS) entry which is preliminary data.</text>
</comment>
<keyword evidence="3" id="KW-1185">Reference proteome</keyword>
<feature type="transmembrane region" description="Helical" evidence="1">
    <location>
        <begin position="46"/>
        <end position="64"/>
    </location>
</feature>
<sequence length="124" mass="13944">MIGPSVPLFIQGKMQGDAIQGNIIIAVSLVLSFAKDRAAKGIHVTMHMVFLSVGFILRSIVHVFARMRVHAQEEFASLLTGLRSFAPCMLLPVLLFRLLGHITVLLLHWKWVHLAQCHLVLHRF</sequence>
<name>A0A392RC92_9FABA</name>
<dbReference type="AlphaFoldDB" id="A0A392RC92"/>
<reference evidence="2 3" key="1">
    <citation type="journal article" date="2018" name="Front. Plant Sci.">
        <title>Red Clover (Trifolium pratense) and Zigzag Clover (T. medium) - A Picture of Genomic Similarities and Differences.</title>
        <authorList>
            <person name="Dluhosova J."/>
            <person name="Istvanek J."/>
            <person name="Nedelnik J."/>
            <person name="Repkova J."/>
        </authorList>
    </citation>
    <scope>NUCLEOTIDE SEQUENCE [LARGE SCALE GENOMIC DNA]</scope>
    <source>
        <strain evidence="3">cv. 10/8</strain>
        <tissue evidence="2">Leaf</tissue>
    </source>
</reference>
<keyword evidence="1" id="KW-1133">Transmembrane helix</keyword>
<keyword evidence="1" id="KW-0472">Membrane</keyword>
<evidence type="ECO:0000256" key="1">
    <source>
        <dbReference type="SAM" id="Phobius"/>
    </source>
</evidence>
<keyword evidence="1" id="KW-0812">Transmembrane</keyword>
<proteinExistence type="predicted"/>
<organism evidence="2 3">
    <name type="scientific">Trifolium medium</name>
    <dbReference type="NCBI Taxonomy" id="97028"/>
    <lineage>
        <taxon>Eukaryota</taxon>
        <taxon>Viridiplantae</taxon>
        <taxon>Streptophyta</taxon>
        <taxon>Embryophyta</taxon>
        <taxon>Tracheophyta</taxon>
        <taxon>Spermatophyta</taxon>
        <taxon>Magnoliopsida</taxon>
        <taxon>eudicotyledons</taxon>
        <taxon>Gunneridae</taxon>
        <taxon>Pentapetalae</taxon>
        <taxon>rosids</taxon>
        <taxon>fabids</taxon>
        <taxon>Fabales</taxon>
        <taxon>Fabaceae</taxon>
        <taxon>Papilionoideae</taxon>
        <taxon>50 kb inversion clade</taxon>
        <taxon>NPAAA clade</taxon>
        <taxon>Hologalegina</taxon>
        <taxon>IRL clade</taxon>
        <taxon>Trifolieae</taxon>
        <taxon>Trifolium</taxon>
    </lineage>
</organism>
<dbReference type="Proteomes" id="UP000265520">
    <property type="component" value="Unassembled WGS sequence"/>
</dbReference>
<feature type="transmembrane region" description="Helical" evidence="1">
    <location>
        <begin position="84"/>
        <end position="107"/>
    </location>
</feature>
<accession>A0A392RC92</accession>
<protein>
    <submittedName>
        <fullName evidence="2">Uncharacterized protein</fullName>
    </submittedName>
</protein>
<evidence type="ECO:0000313" key="3">
    <source>
        <dbReference type="Proteomes" id="UP000265520"/>
    </source>
</evidence>
<dbReference type="EMBL" id="LXQA010207043">
    <property type="protein sequence ID" value="MCI33742.1"/>
    <property type="molecule type" value="Genomic_DNA"/>
</dbReference>
<evidence type="ECO:0000313" key="2">
    <source>
        <dbReference type="EMBL" id="MCI33742.1"/>
    </source>
</evidence>